<dbReference type="EMBL" id="JAFIMR010000027">
    <property type="protein sequence ID" value="KAI1862466.1"/>
    <property type="molecule type" value="Genomic_DNA"/>
</dbReference>
<protein>
    <recommendedName>
        <fullName evidence="4">Actin-like ATPase domain-containing protein</fullName>
    </recommendedName>
</protein>
<comment type="caution">
    <text evidence="2">The sequence shown here is derived from an EMBL/GenBank/DDBJ whole genome shotgun (WGS) entry which is preliminary data.</text>
</comment>
<feature type="region of interest" description="Disordered" evidence="1">
    <location>
        <begin position="704"/>
        <end position="731"/>
    </location>
</feature>
<dbReference type="InterPro" id="IPR043129">
    <property type="entry name" value="ATPase_NBD"/>
</dbReference>
<organism evidence="2 3">
    <name type="scientific">Neoarthrinium moseri</name>
    <dbReference type="NCBI Taxonomy" id="1658444"/>
    <lineage>
        <taxon>Eukaryota</taxon>
        <taxon>Fungi</taxon>
        <taxon>Dikarya</taxon>
        <taxon>Ascomycota</taxon>
        <taxon>Pezizomycotina</taxon>
        <taxon>Sordariomycetes</taxon>
        <taxon>Xylariomycetidae</taxon>
        <taxon>Amphisphaeriales</taxon>
        <taxon>Apiosporaceae</taxon>
        <taxon>Neoarthrinium</taxon>
    </lineage>
</organism>
<evidence type="ECO:0000313" key="2">
    <source>
        <dbReference type="EMBL" id="KAI1862466.1"/>
    </source>
</evidence>
<accession>A0A9P9WGU2</accession>
<dbReference type="SUPFAM" id="SSF53067">
    <property type="entry name" value="Actin-like ATPase domain"/>
    <property type="match status" value="1"/>
</dbReference>
<evidence type="ECO:0008006" key="4">
    <source>
        <dbReference type="Google" id="ProtNLM"/>
    </source>
</evidence>
<dbReference type="AlphaFoldDB" id="A0A9P9WGU2"/>
<gene>
    <name evidence="2" type="ORF">JX265_009180</name>
</gene>
<evidence type="ECO:0000313" key="3">
    <source>
        <dbReference type="Proteomes" id="UP000829685"/>
    </source>
</evidence>
<proteinExistence type="predicted"/>
<evidence type="ECO:0000256" key="1">
    <source>
        <dbReference type="SAM" id="MobiDB-lite"/>
    </source>
</evidence>
<keyword evidence="3" id="KW-1185">Reference proteome</keyword>
<dbReference type="Proteomes" id="UP000829685">
    <property type="component" value="Unassembled WGS sequence"/>
</dbReference>
<sequence>MRQGGQSMDRGFVIEKLKFSRRVLVLTTLETRRGPIENATNTAAERNGGDMPDFKYYHSQSSPKICGHSVKKALSRVKCAMAPFRAVNSNYELSDVTLGIDLGSTSTRAYLWCPETKRDWYIESNGRSSTGRRYANGNFSSMGYPFDGGEVYLGEKSDAARESISLKYAFYILVKASDDLFKQYQLAEPLRSHLNDNGLRDRLLEGLRRLFAEVYNRVMEVCQEEKLRVTTIGLSVPSQWTVDFMDLYRDIIAQVFKHDRSAIFFVTETEALAHFLCVKKLDRLVTHQGTVHHDVVLVLDFGGHNMVSLTSFIRAPSFYLIGKPDGAGGGSELWEYLVVKMSLDYLWSEYGLKISAPIRQKLLDTFNVEKGGCGPEFPGQGFDCCVKDQDGTMRNVTLDEPLVTACFDEAMKFPLALATSRIEAATELLASQTKDNSSANMEGPRSVRKPRIILAGGTARHDGLRTRIKAICQRNNLADPIITDNIINQYDSVKIACGAAFAVASPLTLQQFMERGAGFGLQIRQQATRDEIESEHPWDNTASFLFSLRRTVKNFEIYVKPKEELKIVCDPFFEDESNENKDKLHYHKCYDIANLGRPSIGYWWFTLSLTGQDNQMWLTIERSRKPPRAPAKLQCDPITVPLHYNRGSNSIHIGEEGADADEYILRLKHYPERDKVSNQGQKRKVAPLPEKRRLTARRTPNKFLTSSIDSGKAPHVLDRENQPIEPPISGRRVYRNGNDVDIDDREWSFVRRT</sequence>
<reference evidence="2" key="1">
    <citation type="submission" date="2021-03" db="EMBL/GenBank/DDBJ databases">
        <title>Revisited historic fungal species revealed as producer of novel bioactive compounds through whole genome sequencing and comparative genomics.</title>
        <authorList>
            <person name="Vignolle G.A."/>
            <person name="Hochenegger N."/>
            <person name="Mach R.L."/>
            <person name="Mach-Aigner A.R."/>
            <person name="Javad Rahimi M."/>
            <person name="Salim K.A."/>
            <person name="Chan C.M."/>
            <person name="Lim L.B.L."/>
            <person name="Cai F."/>
            <person name="Druzhinina I.S."/>
            <person name="U'Ren J.M."/>
            <person name="Derntl C."/>
        </authorList>
    </citation>
    <scope>NUCLEOTIDE SEQUENCE</scope>
    <source>
        <strain evidence="2">TUCIM 5799</strain>
    </source>
</reference>
<name>A0A9P9WGU2_9PEZI</name>